<dbReference type="EC" id="1.1.1.49" evidence="3 9"/>
<comment type="function">
    <text evidence="9">Catalyzes the rate-limiting step of the oxidative pentose-phosphate pathway, which represents a route for the dissimilation of carbohydrates besides glycolysis.</text>
</comment>
<evidence type="ECO:0000256" key="5">
    <source>
        <dbReference type="ARBA" id="ARBA00022526"/>
    </source>
</evidence>
<gene>
    <name evidence="13" type="ORF">N7G274_001815</name>
</gene>
<dbReference type="PANTHER" id="PTHR23429:SF0">
    <property type="entry name" value="GLUCOSE-6-PHOSPHATE 1-DEHYDROGENASE"/>
    <property type="match status" value="1"/>
</dbReference>
<evidence type="ECO:0000256" key="4">
    <source>
        <dbReference type="ARBA" id="ARBA00020444"/>
    </source>
</evidence>
<dbReference type="PIRSF" id="PIRSF000110">
    <property type="entry name" value="G6PD"/>
    <property type="match status" value="1"/>
</dbReference>
<dbReference type="InterPro" id="IPR001282">
    <property type="entry name" value="G6P_DH"/>
</dbReference>
<dbReference type="SUPFAM" id="SSF51735">
    <property type="entry name" value="NAD(P)-binding Rossmann-fold domains"/>
    <property type="match status" value="1"/>
</dbReference>
<evidence type="ECO:0000256" key="2">
    <source>
        <dbReference type="ARBA" id="ARBA00009975"/>
    </source>
</evidence>
<keyword evidence="14" id="KW-1185">Reference proteome</keyword>
<dbReference type="HAMAP" id="MF_00966">
    <property type="entry name" value="G6PD"/>
    <property type="match status" value="1"/>
</dbReference>
<dbReference type="InterPro" id="IPR036291">
    <property type="entry name" value="NAD(P)-bd_dom_sf"/>
</dbReference>
<evidence type="ECO:0000259" key="11">
    <source>
        <dbReference type="Pfam" id="PF00479"/>
    </source>
</evidence>
<evidence type="ECO:0000256" key="6">
    <source>
        <dbReference type="ARBA" id="ARBA00022857"/>
    </source>
</evidence>
<dbReference type="SUPFAM" id="SSF55347">
    <property type="entry name" value="Glyceraldehyde-3-phosphate dehydrogenase-like, C-terminal domain"/>
    <property type="match status" value="1"/>
</dbReference>
<keyword evidence="8 9" id="KW-0119">Carbohydrate metabolism</keyword>
<feature type="domain" description="Glucose-6-phosphate dehydrogenase NAD-binding" evidence="11">
    <location>
        <begin position="14"/>
        <end position="191"/>
    </location>
</feature>
<evidence type="ECO:0000313" key="13">
    <source>
        <dbReference type="EMBL" id="KAL2046368.1"/>
    </source>
</evidence>
<sequence>MALAVEIKESTVLVILGASGDLAKKKLFPGLFGLEKRCLLPDDLKIVGFAPDEMSYENFIDIIRKPIKLESPRFAEQLKQFCERCSYVSGHEGGDKAFEALKKRLDELLKGRKERNHLFYMALPPSVFVPMSEMLKKHCYSERGNSRIIIEKPFGHDLESSRDLQKHLEPNWREDEIFRVDHYLGKEVVNNLLVLRFGNEIFGSIWNSRHIESIQISIIEGGGAEGRGSYFNSTGVIRDVMQNHMTQILALLTMERPKSFSSDDLCDQKARLLEWIEPIEHDETIIGQYSKSEDGEKPAFKDEEDVPDDSKCATFCAAIAHIGNERWNGVPFFLKAGKALNESKTEIIVQFKQSTNVNIFNDLLPNKLTINVQPNEGVYLQINSFVPSLETKTEAINLDLTYRGREIPEAYEALLLDAMKGDYSRSVREDELDASWRIFTPLLHFLDGEESVEPRKYAYGSTGPEGLDEFISSYQQKR</sequence>
<dbReference type="PANTHER" id="PTHR23429">
    <property type="entry name" value="GLUCOSE-6-PHOSPHATE 1-DEHYDROGENASE G6PD"/>
    <property type="match status" value="1"/>
</dbReference>
<comment type="catalytic activity">
    <reaction evidence="9">
        <text>D-glucose 6-phosphate + NADP(+) = 6-phospho-D-glucono-1,5-lactone + NADPH + H(+)</text>
        <dbReference type="Rhea" id="RHEA:15841"/>
        <dbReference type="ChEBI" id="CHEBI:15378"/>
        <dbReference type="ChEBI" id="CHEBI:57783"/>
        <dbReference type="ChEBI" id="CHEBI:57955"/>
        <dbReference type="ChEBI" id="CHEBI:58349"/>
        <dbReference type="ChEBI" id="CHEBI:61548"/>
        <dbReference type="EC" id="1.1.1.49"/>
    </reaction>
</comment>
<dbReference type="PRINTS" id="PR00079">
    <property type="entry name" value="G6PDHDRGNASE"/>
</dbReference>
<dbReference type="InterPro" id="IPR022674">
    <property type="entry name" value="G6P_DH_NAD-bd"/>
</dbReference>
<accession>A0ABR4AMM5</accession>
<feature type="region of interest" description="Disordered" evidence="10">
    <location>
        <begin position="457"/>
        <end position="478"/>
    </location>
</feature>
<dbReference type="Gene3D" id="3.40.50.720">
    <property type="entry name" value="NAD(P)-binding Rossmann-like Domain"/>
    <property type="match status" value="1"/>
</dbReference>
<evidence type="ECO:0000256" key="10">
    <source>
        <dbReference type="SAM" id="MobiDB-lite"/>
    </source>
</evidence>
<evidence type="ECO:0000256" key="8">
    <source>
        <dbReference type="ARBA" id="ARBA00023277"/>
    </source>
</evidence>
<dbReference type="InterPro" id="IPR022675">
    <property type="entry name" value="G6P_DH_C"/>
</dbReference>
<feature type="domain" description="Glucose-6-phosphate dehydrogenase C-terminal" evidence="12">
    <location>
        <begin position="193"/>
        <end position="475"/>
    </location>
</feature>
<dbReference type="EMBL" id="JBEFKJ010000004">
    <property type="protein sequence ID" value="KAL2046368.1"/>
    <property type="molecule type" value="Genomic_DNA"/>
</dbReference>
<proteinExistence type="inferred from homology"/>
<evidence type="ECO:0000256" key="3">
    <source>
        <dbReference type="ARBA" id="ARBA00013019"/>
    </source>
</evidence>
<dbReference type="Pfam" id="PF00479">
    <property type="entry name" value="G6PD_N"/>
    <property type="match status" value="1"/>
</dbReference>
<dbReference type="Pfam" id="PF02781">
    <property type="entry name" value="G6PD_C"/>
    <property type="match status" value="1"/>
</dbReference>
<evidence type="ECO:0000256" key="7">
    <source>
        <dbReference type="ARBA" id="ARBA00023002"/>
    </source>
</evidence>
<dbReference type="InterPro" id="IPR019796">
    <property type="entry name" value="G6P_DH_AS"/>
</dbReference>
<keyword evidence="6 9" id="KW-0521">NADP</keyword>
<dbReference type="NCBIfam" id="TIGR00871">
    <property type="entry name" value="zwf"/>
    <property type="match status" value="1"/>
</dbReference>
<evidence type="ECO:0000259" key="12">
    <source>
        <dbReference type="Pfam" id="PF02781"/>
    </source>
</evidence>
<comment type="similarity">
    <text evidence="2 9">Belongs to the glucose-6-phosphate dehydrogenase family.</text>
</comment>
<dbReference type="Proteomes" id="UP001590950">
    <property type="component" value="Unassembled WGS sequence"/>
</dbReference>
<dbReference type="PROSITE" id="PS00069">
    <property type="entry name" value="G6P_DEHYDROGENASE"/>
    <property type="match status" value="1"/>
</dbReference>
<evidence type="ECO:0000256" key="9">
    <source>
        <dbReference type="RuleBase" id="RU362120"/>
    </source>
</evidence>
<protein>
    <recommendedName>
        <fullName evidence="4 9">Glucose-6-phosphate 1-dehydrogenase</fullName>
        <ecNumber evidence="3 9">1.1.1.49</ecNumber>
    </recommendedName>
</protein>
<evidence type="ECO:0000256" key="1">
    <source>
        <dbReference type="ARBA" id="ARBA00004937"/>
    </source>
</evidence>
<comment type="caution">
    <text evidence="13">The sequence shown here is derived from an EMBL/GenBank/DDBJ whole genome shotgun (WGS) entry which is preliminary data.</text>
</comment>
<comment type="pathway">
    <text evidence="1 9">Carbohydrate degradation; pentose phosphate pathway; D-ribulose 5-phosphate from D-glucose 6-phosphate (oxidative stage): step 1/3.</text>
</comment>
<dbReference type="Gene3D" id="3.30.360.10">
    <property type="entry name" value="Dihydrodipicolinate Reductase, domain 2"/>
    <property type="match status" value="1"/>
</dbReference>
<keyword evidence="5 9" id="KW-0313">Glucose metabolism</keyword>
<evidence type="ECO:0000313" key="14">
    <source>
        <dbReference type="Proteomes" id="UP001590950"/>
    </source>
</evidence>
<keyword evidence="7 9" id="KW-0560">Oxidoreductase</keyword>
<name>A0ABR4AMM5_9LECA</name>
<organism evidence="13 14">
    <name type="scientific">Stereocaulon virgatum</name>
    <dbReference type="NCBI Taxonomy" id="373712"/>
    <lineage>
        <taxon>Eukaryota</taxon>
        <taxon>Fungi</taxon>
        <taxon>Dikarya</taxon>
        <taxon>Ascomycota</taxon>
        <taxon>Pezizomycotina</taxon>
        <taxon>Lecanoromycetes</taxon>
        <taxon>OSLEUM clade</taxon>
        <taxon>Lecanoromycetidae</taxon>
        <taxon>Lecanorales</taxon>
        <taxon>Lecanorineae</taxon>
        <taxon>Stereocaulaceae</taxon>
        <taxon>Stereocaulon</taxon>
    </lineage>
</organism>
<reference evidence="13 14" key="1">
    <citation type="submission" date="2024-09" db="EMBL/GenBank/DDBJ databases">
        <title>Rethinking Asexuality: The Enigmatic Case of Functional Sexual Genes in Lepraria (Stereocaulaceae).</title>
        <authorList>
            <person name="Doellman M."/>
            <person name="Sun Y."/>
            <person name="Barcenas-Pena A."/>
            <person name="Lumbsch H.T."/>
            <person name="Grewe F."/>
        </authorList>
    </citation>
    <scope>NUCLEOTIDE SEQUENCE [LARGE SCALE GENOMIC DNA]</scope>
    <source>
        <strain evidence="13 14">Mercado 3170</strain>
    </source>
</reference>